<name>A0A6A6I287_9PLEO</name>
<organism evidence="1 2">
    <name type="scientific">Trematosphaeria pertusa</name>
    <dbReference type="NCBI Taxonomy" id="390896"/>
    <lineage>
        <taxon>Eukaryota</taxon>
        <taxon>Fungi</taxon>
        <taxon>Dikarya</taxon>
        <taxon>Ascomycota</taxon>
        <taxon>Pezizomycotina</taxon>
        <taxon>Dothideomycetes</taxon>
        <taxon>Pleosporomycetidae</taxon>
        <taxon>Pleosporales</taxon>
        <taxon>Massarineae</taxon>
        <taxon>Trematosphaeriaceae</taxon>
        <taxon>Trematosphaeria</taxon>
    </lineage>
</organism>
<accession>A0A6A6I287</accession>
<proteinExistence type="predicted"/>
<sequence length="88" mass="10520">MVVLPPLSKDPYVLAYRYREYMAQKPRRPRESNNAYHETLLANQPDPARDATDARSRAIRYAKEHHECYYEIKHINMIVQMLDDREAQ</sequence>
<protein>
    <submittedName>
        <fullName evidence="1">Uncharacterized protein</fullName>
    </submittedName>
</protein>
<gene>
    <name evidence="1" type="ORF">BU26DRAFT_93130</name>
</gene>
<evidence type="ECO:0000313" key="2">
    <source>
        <dbReference type="Proteomes" id="UP000800094"/>
    </source>
</evidence>
<dbReference type="EMBL" id="ML987203">
    <property type="protein sequence ID" value="KAF2244082.1"/>
    <property type="molecule type" value="Genomic_DNA"/>
</dbReference>
<evidence type="ECO:0000313" key="1">
    <source>
        <dbReference type="EMBL" id="KAF2244082.1"/>
    </source>
</evidence>
<dbReference type="RefSeq" id="XP_033679086.1">
    <property type="nucleotide sequence ID" value="XM_033836513.1"/>
</dbReference>
<reference evidence="1" key="1">
    <citation type="journal article" date="2020" name="Stud. Mycol.">
        <title>101 Dothideomycetes genomes: a test case for predicting lifestyles and emergence of pathogens.</title>
        <authorList>
            <person name="Haridas S."/>
            <person name="Albert R."/>
            <person name="Binder M."/>
            <person name="Bloem J."/>
            <person name="Labutti K."/>
            <person name="Salamov A."/>
            <person name="Andreopoulos B."/>
            <person name="Baker S."/>
            <person name="Barry K."/>
            <person name="Bills G."/>
            <person name="Bluhm B."/>
            <person name="Cannon C."/>
            <person name="Castanera R."/>
            <person name="Culley D."/>
            <person name="Daum C."/>
            <person name="Ezra D."/>
            <person name="Gonzalez J."/>
            <person name="Henrissat B."/>
            <person name="Kuo A."/>
            <person name="Liang C."/>
            <person name="Lipzen A."/>
            <person name="Lutzoni F."/>
            <person name="Magnuson J."/>
            <person name="Mondo S."/>
            <person name="Nolan M."/>
            <person name="Ohm R."/>
            <person name="Pangilinan J."/>
            <person name="Park H.-J."/>
            <person name="Ramirez L."/>
            <person name="Alfaro M."/>
            <person name="Sun H."/>
            <person name="Tritt A."/>
            <person name="Yoshinaga Y."/>
            <person name="Zwiers L.-H."/>
            <person name="Turgeon B."/>
            <person name="Goodwin S."/>
            <person name="Spatafora J."/>
            <person name="Crous P."/>
            <person name="Grigoriev I."/>
        </authorList>
    </citation>
    <scope>NUCLEOTIDE SEQUENCE</scope>
    <source>
        <strain evidence="1">CBS 122368</strain>
    </source>
</reference>
<dbReference type="Proteomes" id="UP000800094">
    <property type="component" value="Unassembled WGS sequence"/>
</dbReference>
<dbReference type="GeneID" id="54589843"/>
<dbReference type="OrthoDB" id="3775350at2759"/>
<keyword evidence="2" id="KW-1185">Reference proteome</keyword>
<dbReference type="AlphaFoldDB" id="A0A6A6I287"/>